<proteinExistence type="predicted"/>
<dbReference type="EMBL" id="GG738872">
    <property type="protein sequence ID" value="EFC43697.1"/>
    <property type="molecule type" value="Genomic_DNA"/>
</dbReference>
<dbReference type="VEuPathDB" id="AmoebaDB:NAEGRDRAFT_68361"/>
<reference evidence="1 2" key="1">
    <citation type="journal article" date="2010" name="Cell">
        <title>The genome of Naegleria gruberi illuminates early eukaryotic versatility.</title>
        <authorList>
            <person name="Fritz-Laylin L.K."/>
            <person name="Prochnik S.E."/>
            <person name="Ginger M.L."/>
            <person name="Dacks J.B."/>
            <person name="Carpenter M.L."/>
            <person name="Field M.C."/>
            <person name="Kuo A."/>
            <person name="Paredez A."/>
            <person name="Chapman J."/>
            <person name="Pham J."/>
            <person name="Shu S."/>
            <person name="Neupane R."/>
            <person name="Cipriano M."/>
            <person name="Mancuso J."/>
            <person name="Tu H."/>
            <person name="Salamov A."/>
            <person name="Lindquist E."/>
            <person name="Shapiro H."/>
            <person name="Lucas S."/>
            <person name="Grigoriev I.V."/>
            <person name="Cande W.Z."/>
            <person name="Fulton C."/>
            <person name="Rokhsar D.S."/>
            <person name="Dawson S.C."/>
        </authorList>
    </citation>
    <scope>NUCLEOTIDE SEQUENCE [LARGE SCALE GENOMIC DNA]</scope>
    <source>
        <strain evidence="1 2">NEG-M</strain>
    </source>
</reference>
<name>D2VHK8_NAEGR</name>
<keyword evidence="2" id="KW-1185">Reference proteome</keyword>
<gene>
    <name evidence="1" type="ORF">NAEGRDRAFT_68361</name>
</gene>
<protein>
    <submittedName>
        <fullName evidence="1">Predicted protein</fullName>
    </submittedName>
</protein>
<accession>D2VHK8</accession>
<sequence length="235" mass="27587">MERFEIKFVFADSTYDSLVTRFGKATPISDSDFMNYEFIYNHPVKSGMTQYTFKTFSVRVGFKNSAEVDHHLFNMVIFQEDFPGSFELKTQHSFYEALKKKEDCEDFVQYWDSLCATRTLGLSKIDYNHLTKDEKLTSLIKDPWFCLFSLLEKEDEGEWLSILKKLDDKVNWDKLKCTSQKFFKSTNSLLHRYQLQEGLDKVMGEVSYFSTLESNSSTLELIVRLSGMVLKMKQN</sequence>
<dbReference type="Proteomes" id="UP000006671">
    <property type="component" value="Unassembled WGS sequence"/>
</dbReference>
<evidence type="ECO:0000313" key="1">
    <source>
        <dbReference type="EMBL" id="EFC43697.1"/>
    </source>
</evidence>
<evidence type="ECO:0000313" key="2">
    <source>
        <dbReference type="Proteomes" id="UP000006671"/>
    </source>
</evidence>
<dbReference type="InParanoid" id="D2VHK8"/>
<organism evidence="2">
    <name type="scientific">Naegleria gruberi</name>
    <name type="common">Amoeba</name>
    <dbReference type="NCBI Taxonomy" id="5762"/>
    <lineage>
        <taxon>Eukaryota</taxon>
        <taxon>Discoba</taxon>
        <taxon>Heterolobosea</taxon>
        <taxon>Tetramitia</taxon>
        <taxon>Eutetramitia</taxon>
        <taxon>Vahlkampfiidae</taxon>
        <taxon>Naegleria</taxon>
    </lineage>
</organism>
<dbReference type="GeneID" id="8863324"/>
<dbReference type="KEGG" id="ngr:NAEGRDRAFT_68361"/>
<dbReference type="AlphaFoldDB" id="D2VHK8"/>
<dbReference type="RefSeq" id="XP_002676441.1">
    <property type="nucleotide sequence ID" value="XM_002676395.1"/>
</dbReference>